<gene>
    <name evidence="1" type="ORF">CR201_G0036525</name>
</gene>
<accession>A0A2J8XWA3</accession>
<comment type="caution">
    <text evidence="1">The sequence shown here is derived from an EMBL/GenBank/DDBJ whole genome shotgun (WGS) entry which is preliminary data.</text>
</comment>
<organism evidence="1">
    <name type="scientific">Pongo abelii</name>
    <name type="common">Sumatran orangutan</name>
    <name type="synonym">Pongo pygmaeus abelii</name>
    <dbReference type="NCBI Taxonomy" id="9601"/>
    <lineage>
        <taxon>Eukaryota</taxon>
        <taxon>Metazoa</taxon>
        <taxon>Chordata</taxon>
        <taxon>Craniata</taxon>
        <taxon>Vertebrata</taxon>
        <taxon>Euteleostomi</taxon>
        <taxon>Mammalia</taxon>
        <taxon>Eutheria</taxon>
        <taxon>Euarchontoglires</taxon>
        <taxon>Primates</taxon>
        <taxon>Haplorrhini</taxon>
        <taxon>Catarrhini</taxon>
        <taxon>Hominidae</taxon>
        <taxon>Pongo</taxon>
    </lineage>
</organism>
<dbReference type="AlphaFoldDB" id="A0A2J8XWA3"/>
<sequence>MECGIPPTLVCVGRGGGLHMIFQRQKLLYELIATSPFWFHLRSSLQKPLSTFWN</sequence>
<evidence type="ECO:0000313" key="1">
    <source>
        <dbReference type="EMBL" id="PNJ86303.1"/>
    </source>
</evidence>
<dbReference type="EMBL" id="NDHI03003303">
    <property type="protein sequence ID" value="PNJ86303.1"/>
    <property type="molecule type" value="Genomic_DNA"/>
</dbReference>
<proteinExistence type="predicted"/>
<name>A0A2J8XWA3_PONAB</name>
<reference evidence="1" key="1">
    <citation type="submission" date="2017-12" db="EMBL/GenBank/DDBJ databases">
        <title>High-resolution comparative analysis of great ape genomes.</title>
        <authorList>
            <person name="Pollen A."/>
            <person name="Hastie A."/>
            <person name="Hormozdiari F."/>
            <person name="Dougherty M."/>
            <person name="Liu R."/>
            <person name="Chaisson M."/>
            <person name="Hoppe E."/>
            <person name="Hill C."/>
            <person name="Pang A."/>
            <person name="Hillier L."/>
            <person name="Baker C."/>
            <person name="Armstrong J."/>
            <person name="Shendure J."/>
            <person name="Paten B."/>
            <person name="Wilson R."/>
            <person name="Chao H."/>
            <person name="Schneider V."/>
            <person name="Ventura M."/>
            <person name="Kronenberg Z."/>
            <person name="Murali S."/>
            <person name="Gordon D."/>
            <person name="Cantsilieris S."/>
            <person name="Munson K."/>
            <person name="Nelson B."/>
            <person name="Raja A."/>
            <person name="Underwood J."/>
            <person name="Diekhans M."/>
            <person name="Fiddes I."/>
            <person name="Haussler D."/>
            <person name="Eichler E."/>
        </authorList>
    </citation>
    <scope>NUCLEOTIDE SEQUENCE [LARGE SCALE GENOMIC DNA]</scope>
    <source>
        <strain evidence="1">Susie</strain>
    </source>
</reference>
<protein>
    <submittedName>
        <fullName evidence="1">NRG3 isoform 4</fullName>
    </submittedName>
</protein>